<gene>
    <name evidence="1" type="ORF">FIA58_015080</name>
</gene>
<evidence type="ECO:0008006" key="3">
    <source>
        <dbReference type="Google" id="ProtNLM"/>
    </source>
</evidence>
<reference evidence="2" key="1">
    <citation type="submission" date="2019-05" db="EMBL/GenBank/DDBJ databases">
        <title>Flavobacterium profundi sp. nov., isolated from a deep-sea seamount.</title>
        <authorList>
            <person name="Zhang D.-C."/>
        </authorList>
    </citation>
    <scope>NUCLEOTIDE SEQUENCE [LARGE SCALE GENOMIC DNA]</scope>
    <source>
        <strain evidence="2">EC11</strain>
    </source>
</reference>
<evidence type="ECO:0000313" key="1">
    <source>
        <dbReference type="EMBL" id="NHN27005.1"/>
    </source>
</evidence>
<evidence type="ECO:0000313" key="2">
    <source>
        <dbReference type="Proteomes" id="UP000817854"/>
    </source>
</evidence>
<comment type="caution">
    <text evidence="1">The sequence shown here is derived from an EMBL/GenBank/DDBJ whole genome shotgun (WGS) entry which is preliminary data.</text>
</comment>
<accession>A0ABX0ISZ0</accession>
<proteinExistence type="predicted"/>
<keyword evidence="2" id="KW-1185">Reference proteome</keyword>
<dbReference type="RefSeq" id="WP_140963320.1">
    <property type="nucleotide sequence ID" value="NZ_VEVQ02000010.1"/>
</dbReference>
<dbReference type="Proteomes" id="UP000817854">
    <property type="component" value="Unassembled WGS sequence"/>
</dbReference>
<dbReference type="EMBL" id="VEVQ02000010">
    <property type="protein sequence ID" value="NHN27005.1"/>
    <property type="molecule type" value="Genomic_DNA"/>
</dbReference>
<protein>
    <recommendedName>
        <fullName evidence="3">Outer membrane protein beta-barrel domain-containing protein</fullName>
    </recommendedName>
</protein>
<reference evidence="1 2" key="2">
    <citation type="submission" date="2019-05" db="EMBL/GenBank/DDBJ databases">
        <authorList>
            <person name="Lianzixin W."/>
        </authorList>
    </citation>
    <scope>NUCLEOTIDE SEQUENCE [LARGE SCALE GENOMIC DNA]</scope>
    <source>
        <strain evidence="1 2">EC11</strain>
    </source>
</reference>
<organism evidence="1 2">
    <name type="scientific">Flavobacterium jejuense</name>
    <dbReference type="NCBI Taxonomy" id="1544455"/>
    <lineage>
        <taxon>Bacteria</taxon>
        <taxon>Pseudomonadati</taxon>
        <taxon>Bacteroidota</taxon>
        <taxon>Flavobacteriia</taxon>
        <taxon>Flavobacteriales</taxon>
        <taxon>Flavobacteriaceae</taxon>
        <taxon>Flavobacterium</taxon>
    </lineage>
</organism>
<reference evidence="1 2" key="3">
    <citation type="submission" date="2020-02" db="EMBL/GenBank/DDBJ databases">
        <title>Flavobacterium profundi sp. nov., isolated from a deep-sea seamount.</title>
        <authorList>
            <person name="Zhang D.-C."/>
        </authorList>
    </citation>
    <scope>NUCLEOTIDE SEQUENCE [LARGE SCALE GENOMIC DNA]</scope>
    <source>
        <strain evidence="1 2">EC11</strain>
    </source>
</reference>
<sequence length="189" mass="20975">MKTKTIFILLFISYLGYSQDTDSINTSKVVSSTQKITFTQFDLTIPFKGNKKRGETFADGSTNDNWFIPDGVGAKFGYGLHHNKWIGVSVNSGIDFYASYKLIALPVFTNFRISPKIGQETRITAQYGLGQSFAIGRGNLQGSYQKASIGLENGDGICLFIEGNYHGYTVGNYLDKVYNFSIGICLFNF</sequence>
<name>A0ABX0ISZ0_9FLAO</name>